<dbReference type="Proteomes" id="UP000618952">
    <property type="component" value="Unassembled WGS sequence"/>
</dbReference>
<gene>
    <name evidence="2" type="ORF">H4O18_16435</name>
</gene>
<organism evidence="2 3">
    <name type="scientific">Arenibacter arenosicollis</name>
    <dbReference type="NCBI Taxonomy" id="2762274"/>
    <lineage>
        <taxon>Bacteria</taxon>
        <taxon>Pseudomonadati</taxon>
        <taxon>Bacteroidota</taxon>
        <taxon>Flavobacteriia</taxon>
        <taxon>Flavobacteriales</taxon>
        <taxon>Flavobacteriaceae</taxon>
        <taxon>Arenibacter</taxon>
    </lineage>
</organism>
<name>A0ABR7QQW9_9FLAO</name>
<evidence type="ECO:0000313" key="2">
    <source>
        <dbReference type="EMBL" id="MBC8769587.1"/>
    </source>
</evidence>
<reference evidence="2 3" key="1">
    <citation type="submission" date="2020-08" db="EMBL/GenBank/DDBJ databases">
        <title>Arenibacter gaetbuli sp. nov., isolated from a sand dune.</title>
        <authorList>
            <person name="Park S."/>
            <person name="Yoon J.-H."/>
        </authorList>
    </citation>
    <scope>NUCLEOTIDE SEQUENCE [LARGE SCALE GENOMIC DNA]</scope>
    <source>
        <strain evidence="2 3">BSSL-BM3</strain>
    </source>
</reference>
<dbReference type="RefSeq" id="WP_187586560.1">
    <property type="nucleotide sequence ID" value="NZ_JACLHY010000020.1"/>
</dbReference>
<dbReference type="Pfam" id="PF18736">
    <property type="entry name" value="pEK499_p136"/>
    <property type="match status" value="1"/>
</dbReference>
<keyword evidence="3" id="KW-1185">Reference proteome</keyword>
<dbReference type="InterPro" id="IPR041318">
    <property type="entry name" value="pEK499_p136"/>
</dbReference>
<comment type="caution">
    <text evidence="2">The sequence shown here is derived from an EMBL/GenBank/DDBJ whole genome shotgun (WGS) entry which is preliminary data.</text>
</comment>
<evidence type="ECO:0000313" key="3">
    <source>
        <dbReference type="Proteomes" id="UP000618952"/>
    </source>
</evidence>
<accession>A0ABR7QQW9</accession>
<evidence type="ECO:0000259" key="1">
    <source>
        <dbReference type="Pfam" id="PF18736"/>
    </source>
</evidence>
<dbReference type="EMBL" id="JACLHY010000020">
    <property type="protein sequence ID" value="MBC8769587.1"/>
    <property type="molecule type" value="Genomic_DNA"/>
</dbReference>
<feature type="domain" description="pEK499-p136 HEPN" evidence="1">
    <location>
        <begin position="1"/>
        <end position="148"/>
    </location>
</feature>
<protein>
    <recommendedName>
        <fullName evidence="1">pEK499-p136 HEPN domain-containing protein</fullName>
    </recommendedName>
</protein>
<sequence>MGNYKNINHDFIERTMNLITQYESDLNKYPFEQQYNYTLLLNCLLGIIVMPKEQFFSHIPNHRITSDLKKEMGLKKSEINPKIQFLRELIIDLRNSIAHFDLEIKSTNDKFLIDKIIFKDNQTSVAEFKSDELLPFIRYYADWVKSNLMNYA</sequence>
<proteinExistence type="predicted"/>